<organism evidence="1 2">
    <name type="scientific">Paraburkholderia silvatlantica</name>
    <dbReference type="NCBI Taxonomy" id="321895"/>
    <lineage>
        <taxon>Bacteria</taxon>
        <taxon>Pseudomonadati</taxon>
        <taxon>Pseudomonadota</taxon>
        <taxon>Betaproteobacteria</taxon>
        <taxon>Burkholderiales</taxon>
        <taxon>Burkholderiaceae</taxon>
        <taxon>Paraburkholderia</taxon>
    </lineage>
</organism>
<evidence type="ECO:0000313" key="1">
    <source>
        <dbReference type="EMBL" id="PYE17853.1"/>
    </source>
</evidence>
<dbReference type="RefSeq" id="WP_110856704.1">
    <property type="nucleotide sequence ID" value="NZ_QJSQ01000024.1"/>
</dbReference>
<dbReference type="AlphaFoldDB" id="A0A2V4T3F4"/>
<dbReference type="Proteomes" id="UP000247772">
    <property type="component" value="Unassembled WGS sequence"/>
</dbReference>
<reference evidence="1 2" key="1">
    <citation type="submission" date="2018-06" db="EMBL/GenBank/DDBJ databases">
        <title>Genomic Encyclopedia of Type Strains, Phase IV (KMG-V): Genome sequencing to study the core and pangenomes of soil and plant-associated prokaryotes.</title>
        <authorList>
            <person name="Whitman W."/>
        </authorList>
    </citation>
    <scope>NUCLEOTIDE SEQUENCE [LARGE SCALE GENOMIC DNA]</scope>
    <source>
        <strain evidence="1 2">SRCL-318</strain>
    </source>
</reference>
<gene>
    <name evidence="1" type="ORF">C7410_124107</name>
</gene>
<dbReference type="EMBL" id="QJSQ01000024">
    <property type="protein sequence ID" value="PYE17853.1"/>
    <property type="molecule type" value="Genomic_DNA"/>
</dbReference>
<accession>A0A2V4T3F4</accession>
<proteinExistence type="predicted"/>
<comment type="caution">
    <text evidence="1">The sequence shown here is derived from an EMBL/GenBank/DDBJ whole genome shotgun (WGS) entry which is preliminary data.</text>
</comment>
<protein>
    <submittedName>
        <fullName evidence="1">Uncharacterized protein</fullName>
    </submittedName>
</protein>
<sequence>MLLAGGHSLSCGSASKMIFMCGPKRCRRLQALAMAACEVQRLSSFLIRPVQTIDQVQPVNKRLRYVSFLPKAGHAGVLQDITRDRASLPELAVNVRRLFLDAGSPAITHGSSALQIRRLQASGLLAAMADDIPHIVGAPTAVQEGEAAPQMLICQPE</sequence>
<name>A0A2V4T3F4_9BURK</name>
<evidence type="ECO:0000313" key="2">
    <source>
        <dbReference type="Proteomes" id="UP000247772"/>
    </source>
</evidence>